<comment type="caution">
    <text evidence="5">The sequence shown here is derived from an EMBL/GenBank/DDBJ whole genome shotgun (WGS) entry which is preliminary data.</text>
</comment>
<protein>
    <recommendedName>
        <fullName evidence="7">V-ATPase subunit E</fullName>
    </recommendedName>
</protein>
<sequence length="187" mass="21004">MGLKEVEKEIHQRLESKSKAIENLGGKEANSIIAEARDKIKSLTSERNKSIENIIRGLDKKESAFENLQARKIDLSMRKDIMETAYSRAFAEAAKMPTTKRKIFLTELLKKGKKEIEAVGVYTNENDKGIMKTLAPKLKHLGIIETTGGIILVTKDGNVQVDYTFETIFEETRKTSLKGVSDILFGK</sequence>
<dbReference type="AlphaFoldDB" id="A0A832XFR4"/>
<dbReference type="SUPFAM" id="SSF160527">
    <property type="entry name" value="V-type ATPase subunit E-like"/>
    <property type="match status" value="1"/>
</dbReference>
<name>A0A832XFR4_9ARCH</name>
<feature type="coiled-coil region" evidence="4">
    <location>
        <begin position="26"/>
        <end position="71"/>
    </location>
</feature>
<keyword evidence="3" id="KW-0406">Ion transport</keyword>
<dbReference type="Proteomes" id="UP000604391">
    <property type="component" value="Unassembled WGS sequence"/>
</dbReference>
<keyword evidence="2" id="KW-0813">Transport</keyword>
<keyword evidence="6" id="KW-1185">Reference proteome</keyword>
<dbReference type="EMBL" id="DVAD01000007">
    <property type="protein sequence ID" value="HIJ99423.1"/>
    <property type="molecule type" value="Genomic_DNA"/>
</dbReference>
<evidence type="ECO:0000256" key="1">
    <source>
        <dbReference type="ARBA" id="ARBA00005901"/>
    </source>
</evidence>
<evidence type="ECO:0000313" key="5">
    <source>
        <dbReference type="EMBL" id="HIJ99423.1"/>
    </source>
</evidence>
<keyword evidence="4" id="KW-0175">Coiled coil</keyword>
<dbReference type="GO" id="GO:0033178">
    <property type="term" value="C:proton-transporting two-sector ATPase complex, catalytic domain"/>
    <property type="evidence" value="ECO:0007669"/>
    <property type="project" value="InterPro"/>
</dbReference>
<evidence type="ECO:0000256" key="2">
    <source>
        <dbReference type="ARBA" id="ARBA00022448"/>
    </source>
</evidence>
<evidence type="ECO:0000256" key="4">
    <source>
        <dbReference type="SAM" id="Coils"/>
    </source>
</evidence>
<evidence type="ECO:0000313" key="6">
    <source>
        <dbReference type="Proteomes" id="UP000604391"/>
    </source>
</evidence>
<dbReference type="Gene3D" id="3.30.2320.30">
    <property type="entry name" value="ATP synthase, E subunit, C-terminal"/>
    <property type="match status" value="1"/>
</dbReference>
<dbReference type="Pfam" id="PF01991">
    <property type="entry name" value="vATP-synt_E"/>
    <property type="match status" value="1"/>
</dbReference>
<accession>A0A832XFR4</accession>
<proteinExistence type="inferred from homology"/>
<evidence type="ECO:0000256" key="3">
    <source>
        <dbReference type="ARBA" id="ARBA00023065"/>
    </source>
</evidence>
<organism evidence="5 6">
    <name type="scientific">Candidatus Undinarchaeum marinum</name>
    <dbReference type="NCBI Taxonomy" id="2756141"/>
    <lineage>
        <taxon>Archaea</taxon>
        <taxon>Candidatus Undinarchaeota</taxon>
        <taxon>Candidatus Undinarchaeia</taxon>
        <taxon>Candidatus Undinarchaeales</taxon>
        <taxon>Candidatus Undinarchaeaceae</taxon>
        <taxon>Candidatus Undinarchaeum</taxon>
    </lineage>
</organism>
<reference evidence="5 6" key="1">
    <citation type="journal article" name="Nat. Commun.">
        <title>Undinarchaeota illuminate DPANN phylogeny and the impact of gene transfer on archaeal evolution.</title>
        <authorList>
            <person name="Dombrowski N."/>
            <person name="Williams T.A."/>
            <person name="Sun J."/>
            <person name="Woodcroft B.J."/>
            <person name="Lee J.H."/>
            <person name="Minh B.Q."/>
            <person name="Rinke C."/>
            <person name="Spang A."/>
        </authorList>
    </citation>
    <scope>NUCLEOTIDE SEQUENCE [LARGE SCALE GENOMIC DNA]</scope>
    <source>
        <strain evidence="5">MAG_bin17</strain>
    </source>
</reference>
<dbReference type="InterPro" id="IPR038495">
    <property type="entry name" value="ATPase_E_C"/>
</dbReference>
<gene>
    <name evidence="5" type="ORF">H1011_01195</name>
</gene>
<dbReference type="GO" id="GO:0046961">
    <property type="term" value="F:proton-transporting ATPase activity, rotational mechanism"/>
    <property type="evidence" value="ECO:0007669"/>
    <property type="project" value="InterPro"/>
</dbReference>
<dbReference type="InterPro" id="IPR002842">
    <property type="entry name" value="ATPase_V1_Esu"/>
</dbReference>
<evidence type="ECO:0008006" key="7">
    <source>
        <dbReference type="Google" id="ProtNLM"/>
    </source>
</evidence>
<comment type="similarity">
    <text evidence="1">Belongs to the V-ATPase E subunit family.</text>
</comment>